<evidence type="ECO:0000256" key="1">
    <source>
        <dbReference type="ARBA" id="ARBA00023125"/>
    </source>
</evidence>
<dbReference type="GO" id="GO:0003700">
    <property type="term" value="F:DNA-binding transcription factor activity"/>
    <property type="evidence" value="ECO:0007669"/>
    <property type="project" value="TreeGrafter"/>
</dbReference>
<dbReference type="GO" id="GO:0005829">
    <property type="term" value="C:cytosol"/>
    <property type="evidence" value="ECO:0007669"/>
    <property type="project" value="TreeGrafter"/>
</dbReference>
<organism evidence="2 3">
    <name type="scientific">Pseudoduganella aquatica</name>
    <dbReference type="NCBI Taxonomy" id="2660641"/>
    <lineage>
        <taxon>Bacteria</taxon>
        <taxon>Pseudomonadati</taxon>
        <taxon>Pseudomonadota</taxon>
        <taxon>Betaproteobacteria</taxon>
        <taxon>Burkholderiales</taxon>
        <taxon>Oxalobacteraceae</taxon>
        <taxon>Telluria group</taxon>
        <taxon>Pseudoduganella</taxon>
    </lineage>
</organism>
<keyword evidence="3" id="KW-1185">Reference proteome</keyword>
<gene>
    <name evidence="2" type="ORF">GTP77_22775</name>
</gene>
<comment type="caution">
    <text evidence="2">The sequence shown here is derived from an EMBL/GenBank/DDBJ whole genome shotgun (WGS) entry which is preliminary data.</text>
</comment>
<evidence type="ECO:0000313" key="2">
    <source>
        <dbReference type="EMBL" id="MYN10150.1"/>
    </source>
</evidence>
<dbReference type="SUPFAM" id="SSF46785">
    <property type="entry name" value="Winged helix' DNA-binding domain"/>
    <property type="match status" value="1"/>
</dbReference>
<dbReference type="InterPro" id="IPR030489">
    <property type="entry name" value="TR_Rrf2-type_CS"/>
</dbReference>
<dbReference type="EMBL" id="WWCU01000033">
    <property type="protein sequence ID" value="MYN10150.1"/>
    <property type="molecule type" value="Genomic_DNA"/>
</dbReference>
<dbReference type="PROSITE" id="PS51197">
    <property type="entry name" value="HTH_RRF2_2"/>
    <property type="match status" value="1"/>
</dbReference>
<dbReference type="InterPro" id="IPR036390">
    <property type="entry name" value="WH_DNA-bd_sf"/>
</dbReference>
<dbReference type="PANTHER" id="PTHR33221">
    <property type="entry name" value="WINGED HELIX-TURN-HELIX TRANSCRIPTIONAL REGULATOR, RRF2 FAMILY"/>
    <property type="match status" value="1"/>
</dbReference>
<dbReference type="RefSeq" id="WP_161074446.1">
    <property type="nucleotide sequence ID" value="NZ_CP086370.1"/>
</dbReference>
<dbReference type="PANTHER" id="PTHR33221:SF4">
    <property type="entry name" value="HTH-TYPE TRANSCRIPTIONAL REPRESSOR NSRR"/>
    <property type="match status" value="1"/>
</dbReference>
<keyword evidence="1" id="KW-0238">DNA-binding</keyword>
<dbReference type="Proteomes" id="UP000450676">
    <property type="component" value="Unassembled WGS sequence"/>
</dbReference>
<dbReference type="InterPro" id="IPR036388">
    <property type="entry name" value="WH-like_DNA-bd_sf"/>
</dbReference>
<name>A0A7X4KPQ5_9BURK</name>
<sequence length="150" mass="15783">MKLSAYTDYTLRTLIFLAGRAGRPATILDIAELHGLSRHHLGKVVMDLARDGLVRTTRGRGGGIVLGREPERINIGAVVRGTETGFDMAACFNATDRVCAHQGCCGLKAVLEAATAAYLARLDALSLADLAPGPALVISDDDYSLFALGG</sequence>
<evidence type="ECO:0000313" key="3">
    <source>
        <dbReference type="Proteomes" id="UP000450676"/>
    </source>
</evidence>
<dbReference type="PROSITE" id="PS01332">
    <property type="entry name" value="HTH_RRF2_1"/>
    <property type="match status" value="1"/>
</dbReference>
<accession>A0A7X4KPQ5</accession>
<dbReference type="Gene3D" id="1.10.10.10">
    <property type="entry name" value="Winged helix-like DNA-binding domain superfamily/Winged helix DNA-binding domain"/>
    <property type="match status" value="1"/>
</dbReference>
<dbReference type="GO" id="GO:0003677">
    <property type="term" value="F:DNA binding"/>
    <property type="evidence" value="ECO:0007669"/>
    <property type="project" value="UniProtKB-KW"/>
</dbReference>
<protein>
    <submittedName>
        <fullName evidence="2">Rrf2 family transcriptional regulator</fullName>
    </submittedName>
</protein>
<dbReference type="Pfam" id="PF02082">
    <property type="entry name" value="Rrf2"/>
    <property type="match status" value="1"/>
</dbReference>
<proteinExistence type="predicted"/>
<dbReference type="InterPro" id="IPR000944">
    <property type="entry name" value="Tscrpt_reg_Rrf2"/>
</dbReference>
<dbReference type="NCBIfam" id="TIGR00738">
    <property type="entry name" value="rrf2_super"/>
    <property type="match status" value="1"/>
</dbReference>
<dbReference type="AlphaFoldDB" id="A0A7X4KPQ5"/>
<reference evidence="2 3" key="1">
    <citation type="submission" date="2019-12" db="EMBL/GenBank/DDBJ databases">
        <title>Novel species isolated from a subtropical stream in China.</title>
        <authorList>
            <person name="Lu H."/>
        </authorList>
    </citation>
    <scope>NUCLEOTIDE SEQUENCE [LARGE SCALE GENOMIC DNA]</scope>
    <source>
        <strain evidence="2 3">FT127W</strain>
    </source>
</reference>